<comment type="similarity">
    <text evidence="1">Belongs to the F420H(2)-dependent quinone reductase family.</text>
</comment>
<organism evidence="3 4">
    <name type="scientific">Glaciihabitans tibetensis</name>
    <dbReference type="NCBI Taxonomy" id="1266600"/>
    <lineage>
        <taxon>Bacteria</taxon>
        <taxon>Bacillati</taxon>
        <taxon>Actinomycetota</taxon>
        <taxon>Actinomycetes</taxon>
        <taxon>Micrococcales</taxon>
        <taxon>Microbacteriaceae</taxon>
        <taxon>Glaciihabitans</taxon>
    </lineage>
</organism>
<dbReference type="Gene3D" id="2.30.110.10">
    <property type="entry name" value="Electron Transport, Fmn-binding Protein, Chain A"/>
    <property type="match status" value="1"/>
</dbReference>
<dbReference type="AlphaFoldDB" id="A0A2T0VEH9"/>
<dbReference type="PANTHER" id="PTHR39428">
    <property type="entry name" value="F420H(2)-DEPENDENT QUINONE REDUCTASE RV1261C"/>
    <property type="match status" value="1"/>
</dbReference>
<comment type="caution">
    <text evidence="3">The sequence shown here is derived from an EMBL/GenBank/DDBJ whole genome shotgun (WGS) entry which is preliminary data.</text>
</comment>
<dbReference type="InterPro" id="IPR004378">
    <property type="entry name" value="F420H2_quin_Rdtase"/>
</dbReference>
<keyword evidence="4" id="KW-1185">Reference proteome</keyword>
<dbReference type="Proteomes" id="UP000237983">
    <property type="component" value="Unassembled WGS sequence"/>
</dbReference>
<dbReference type="GO" id="GO:0005886">
    <property type="term" value="C:plasma membrane"/>
    <property type="evidence" value="ECO:0007669"/>
    <property type="project" value="TreeGrafter"/>
</dbReference>
<reference evidence="3 4" key="1">
    <citation type="submission" date="2018-03" db="EMBL/GenBank/DDBJ databases">
        <title>Genomic Encyclopedia of Type Strains, Phase III (KMG-III): the genomes of soil and plant-associated and newly described type strains.</title>
        <authorList>
            <person name="Whitman W."/>
        </authorList>
    </citation>
    <scope>NUCLEOTIDE SEQUENCE [LARGE SCALE GENOMIC DNA]</scope>
    <source>
        <strain evidence="3 4">CGMCC 1.12484</strain>
    </source>
</reference>
<dbReference type="InterPro" id="IPR012349">
    <property type="entry name" value="Split_barrel_FMN-bd"/>
</dbReference>
<name>A0A2T0VEH9_9MICO</name>
<proteinExistence type="inferred from homology"/>
<evidence type="ECO:0000313" key="3">
    <source>
        <dbReference type="EMBL" id="PRY68596.1"/>
    </source>
</evidence>
<gene>
    <name evidence="3" type="ORF">B0I08_104299</name>
</gene>
<dbReference type="Pfam" id="PF04075">
    <property type="entry name" value="F420H2_quin_red"/>
    <property type="match status" value="1"/>
</dbReference>
<accession>A0A2T0VEH9</accession>
<evidence type="ECO:0000313" key="4">
    <source>
        <dbReference type="Proteomes" id="UP000237983"/>
    </source>
</evidence>
<dbReference type="GO" id="GO:0016491">
    <property type="term" value="F:oxidoreductase activity"/>
    <property type="evidence" value="ECO:0007669"/>
    <property type="project" value="InterPro"/>
</dbReference>
<dbReference type="NCBIfam" id="TIGR00026">
    <property type="entry name" value="hi_GC_TIGR00026"/>
    <property type="match status" value="1"/>
</dbReference>
<protein>
    <submittedName>
        <fullName evidence="3">Deazaflavin-dependent oxidoreductase (Nitroreductase family)</fullName>
    </submittedName>
</protein>
<evidence type="ECO:0000256" key="2">
    <source>
        <dbReference type="ARBA" id="ARBA00049106"/>
    </source>
</evidence>
<comment type="catalytic activity">
    <reaction evidence="2">
        <text>oxidized coenzyme F420-(gamma-L-Glu)(n) + a quinol + H(+) = reduced coenzyme F420-(gamma-L-Glu)(n) + a quinone</text>
        <dbReference type="Rhea" id="RHEA:39663"/>
        <dbReference type="Rhea" id="RHEA-COMP:12939"/>
        <dbReference type="Rhea" id="RHEA-COMP:14378"/>
        <dbReference type="ChEBI" id="CHEBI:15378"/>
        <dbReference type="ChEBI" id="CHEBI:24646"/>
        <dbReference type="ChEBI" id="CHEBI:132124"/>
        <dbReference type="ChEBI" id="CHEBI:133980"/>
        <dbReference type="ChEBI" id="CHEBI:139511"/>
    </reaction>
</comment>
<dbReference type="PANTHER" id="PTHR39428:SF3">
    <property type="entry name" value="DEAZAFLAVIN-DEPENDENT NITROREDUCTASE"/>
    <property type="match status" value="1"/>
</dbReference>
<sequence length="94" mass="10740">MIVDYFEDGGELVTLAMNGWGAADPAWWLNLRATPEAEVDLRRGSRRVTARAATPDERARLWAKFREYPGWGDVDAFSQLRERERPVVILAPRP</sequence>
<dbReference type="GO" id="GO:0070967">
    <property type="term" value="F:coenzyme F420 binding"/>
    <property type="evidence" value="ECO:0007669"/>
    <property type="project" value="TreeGrafter"/>
</dbReference>
<evidence type="ECO:0000256" key="1">
    <source>
        <dbReference type="ARBA" id="ARBA00008710"/>
    </source>
</evidence>
<dbReference type="EMBL" id="PVTL01000004">
    <property type="protein sequence ID" value="PRY68596.1"/>
    <property type="molecule type" value="Genomic_DNA"/>
</dbReference>